<keyword evidence="2" id="KW-1185">Reference proteome</keyword>
<feature type="non-terminal residue" evidence="1">
    <location>
        <position position="1"/>
    </location>
</feature>
<dbReference type="EMBL" id="JAMKFB020000015">
    <property type="protein sequence ID" value="KAL0174902.1"/>
    <property type="molecule type" value="Genomic_DNA"/>
</dbReference>
<evidence type="ECO:0000313" key="1">
    <source>
        <dbReference type="EMBL" id="KAL0174902.1"/>
    </source>
</evidence>
<feature type="non-terminal residue" evidence="1">
    <location>
        <position position="52"/>
    </location>
</feature>
<protein>
    <submittedName>
        <fullName evidence="1">Uncharacterized protein</fullName>
    </submittedName>
</protein>
<evidence type="ECO:0000313" key="2">
    <source>
        <dbReference type="Proteomes" id="UP001529510"/>
    </source>
</evidence>
<sequence>CLNPILYVFMCDEYKKKLKQSLLLVLETAFAEDHLDFKADGSGRAGQENQIE</sequence>
<dbReference type="Proteomes" id="UP001529510">
    <property type="component" value="Unassembled WGS sequence"/>
</dbReference>
<accession>A0ABD0PLK2</accession>
<gene>
    <name evidence="1" type="ORF">M9458_030870</name>
</gene>
<dbReference type="AlphaFoldDB" id="A0ABD0PLK2"/>
<comment type="caution">
    <text evidence="1">The sequence shown here is derived from an EMBL/GenBank/DDBJ whole genome shotgun (WGS) entry which is preliminary data.</text>
</comment>
<organism evidence="1 2">
    <name type="scientific">Cirrhinus mrigala</name>
    <name type="common">Mrigala</name>
    <dbReference type="NCBI Taxonomy" id="683832"/>
    <lineage>
        <taxon>Eukaryota</taxon>
        <taxon>Metazoa</taxon>
        <taxon>Chordata</taxon>
        <taxon>Craniata</taxon>
        <taxon>Vertebrata</taxon>
        <taxon>Euteleostomi</taxon>
        <taxon>Actinopterygii</taxon>
        <taxon>Neopterygii</taxon>
        <taxon>Teleostei</taxon>
        <taxon>Ostariophysi</taxon>
        <taxon>Cypriniformes</taxon>
        <taxon>Cyprinidae</taxon>
        <taxon>Labeoninae</taxon>
        <taxon>Labeonini</taxon>
        <taxon>Cirrhinus</taxon>
    </lineage>
</organism>
<reference evidence="1 2" key="1">
    <citation type="submission" date="2024-05" db="EMBL/GenBank/DDBJ databases">
        <title>Genome sequencing and assembly of Indian major carp, Cirrhinus mrigala (Hamilton, 1822).</title>
        <authorList>
            <person name="Mohindra V."/>
            <person name="Chowdhury L.M."/>
            <person name="Lal K."/>
            <person name="Jena J.K."/>
        </authorList>
    </citation>
    <scope>NUCLEOTIDE SEQUENCE [LARGE SCALE GENOMIC DNA]</scope>
    <source>
        <strain evidence="1">CM1030</strain>
        <tissue evidence="1">Blood</tissue>
    </source>
</reference>
<name>A0ABD0PLK2_CIRMR</name>
<proteinExistence type="predicted"/>